<evidence type="ECO:0000313" key="1">
    <source>
        <dbReference type="EMBL" id="GMM35685.1"/>
    </source>
</evidence>
<dbReference type="EMBL" id="BTFZ01000010">
    <property type="protein sequence ID" value="GMM35685.1"/>
    <property type="molecule type" value="Genomic_DNA"/>
</dbReference>
<reference evidence="1 2" key="1">
    <citation type="journal article" date="2023" name="Elife">
        <title>Identification of key yeast species and microbe-microbe interactions impacting larval growth of Drosophila in the wild.</title>
        <authorList>
            <person name="Mure A."/>
            <person name="Sugiura Y."/>
            <person name="Maeda R."/>
            <person name="Honda K."/>
            <person name="Sakurai N."/>
            <person name="Takahashi Y."/>
            <person name="Watada M."/>
            <person name="Katoh T."/>
            <person name="Gotoh A."/>
            <person name="Gotoh Y."/>
            <person name="Taniguchi I."/>
            <person name="Nakamura K."/>
            <person name="Hayashi T."/>
            <person name="Katayama T."/>
            <person name="Uemura T."/>
            <person name="Hattori Y."/>
        </authorList>
    </citation>
    <scope>NUCLEOTIDE SEQUENCE [LARGE SCALE GENOMIC DNA]</scope>
    <source>
        <strain evidence="1 2">SC-9</strain>
    </source>
</reference>
<keyword evidence="2" id="KW-1185">Reference proteome</keyword>
<gene>
    <name evidence="1" type="ORF">DASC09_030100</name>
</gene>
<dbReference type="AlphaFoldDB" id="A0AAV5QMC0"/>
<dbReference type="Proteomes" id="UP001360560">
    <property type="component" value="Unassembled WGS sequence"/>
</dbReference>
<dbReference type="GeneID" id="90073664"/>
<dbReference type="RefSeq" id="XP_064852685.1">
    <property type="nucleotide sequence ID" value="XM_064996613.1"/>
</dbReference>
<name>A0AAV5QMC0_9ASCO</name>
<protein>
    <submittedName>
        <fullName evidence="1">Uncharacterized protein</fullName>
    </submittedName>
</protein>
<accession>A0AAV5QMC0</accession>
<sequence>MTDSCIQAGVDLELFFETCDQANGFLIEPGECDKCGPDSQWGVIVYFAVNVEVTKIRGHYLPNCRPKTVSFKCQFDKLFKVGLPEEDTATKAFLLMEMTSDNEDMKRQAISLLGLDTELAFCGSSKPTASHTIDIDNLYLKRIQDISTEWDASELSQTFLNFGEQLKLYAGTENNHKRRRLDDE</sequence>
<evidence type="ECO:0000313" key="2">
    <source>
        <dbReference type="Proteomes" id="UP001360560"/>
    </source>
</evidence>
<organism evidence="1 2">
    <name type="scientific">Saccharomycopsis crataegensis</name>
    <dbReference type="NCBI Taxonomy" id="43959"/>
    <lineage>
        <taxon>Eukaryota</taxon>
        <taxon>Fungi</taxon>
        <taxon>Dikarya</taxon>
        <taxon>Ascomycota</taxon>
        <taxon>Saccharomycotina</taxon>
        <taxon>Saccharomycetes</taxon>
        <taxon>Saccharomycopsidaceae</taxon>
        <taxon>Saccharomycopsis</taxon>
    </lineage>
</organism>
<proteinExistence type="predicted"/>
<comment type="caution">
    <text evidence="1">The sequence shown here is derived from an EMBL/GenBank/DDBJ whole genome shotgun (WGS) entry which is preliminary data.</text>
</comment>